<dbReference type="GeneID" id="45717420"/>
<sequence>MNKRHLAGWLFALLLSSGTANATTEDVSATLSVCGKVNSTSDRCQVTLNKEMLSLYTSVSDMVNQGSDATDPEFTNIYISNIGNGDSCAQAAQAGHISVRFVGQADDADGTTLANSYLSQNSAKGVGMGIFREDNTPVAINKDTLPVPDATGKTVFGIQAVKLTNQAVSPGTLYGRLIIQIERL</sequence>
<protein>
    <recommendedName>
        <fullName evidence="2">Fimbrial-type adhesion domain-containing protein</fullName>
    </recommendedName>
</protein>
<dbReference type="Proteomes" id="UP000244731">
    <property type="component" value="Unassembled WGS sequence"/>
</dbReference>
<proteinExistence type="predicted"/>
<dbReference type="InterPro" id="IPR036937">
    <property type="entry name" value="Adhesion_dom_fimbrial_sf"/>
</dbReference>
<gene>
    <name evidence="3" type="ORF">AUM46_13150</name>
</gene>
<dbReference type="Pfam" id="PF00419">
    <property type="entry name" value="Fimbrial"/>
    <property type="match status" value="1"/>
</dbReference>
<reference evidence="3 4" key="1">
    <citation type="submission" date="2016-12" db="EMBL/GenBank/DDBJ databases">
        <title>Analysis of the Molecular Diversity Among Cronobacter Species Isolated from Filth Flies Using a Pan Genomic DNA Microarray.</title>
        <authorList>
            <person name="Pava-Ripoll M."/>
            <person name="Tall B."/>
            <person name="Farber J."/>
            <person name="Fanning S."/>
            <person name="Lehner A."/>
            <person name="Stephan R."/>
            <person name="Pagotto F."/>
            <person name="Iverson C."/>
            <person name="Ziobro G."/>
            <person name="Miller A."/>
            <person name="Pearson R."/>
            <person name="Yan Q."/>
            <person name="Kim M."/>
            <person name="Jeong S."/>
            <person name="Park J."/>
            <person name="Jun S."/>
            <person name="Choi H."/>
            <person name="Chung T."/>
            <person name="Yoo Y."/>
            <person name="Park E."/>
            <person name="Hwang S."/>
            <person name="Lee B."/>
            <person name="Sathyamoorthy V."/>
            <person name="Carter L."/>
            <person name="Mammel M."/>
            <person name="Jackson S."/>
            <person name="Kothary M."/>
            <person name="Patel I."/>
            <person name="Grim C."/>
            <person name="Gopinath G."/>
            <person name="Gangiredla J."/>
            <person name="Chase H."/>
        </authorList>
    </citation>
    <scope>NUCLEOTIDE SEQUENCE [LARGE SCALE GENOMIC DNA]</scope>
    <source>
        <strain evidence="3 4">MOD1-Md25g</strain>
    </source>
</reference>
<evidence type="ECO:0000313" key="3">
    <source>
        <dbReference type="EMBL" id="PUX04369.1"/>
    </source>
</evidence>
<dbReference type="EMBL" id="MSAC01000042">
    <property type="protein sequence ID" value="PUX04369.1"/>
    <property type="molecule type" value="Genomic_DNA"/>
</dbReference>
<dbReference type="RefSeq" id="WP_050500506.1">
    <property type="nucleotide sequence ID" value="NC_023032.1"/>
</dbReference>
<evidence type="ECO:0000259" key="2">
    <source>
        <dbReference type="Pfam" id="PF00419"/>
    </source>
</evidence>
<organism evidence="3 4">
    <name type="scientific">Cronobacter malonaticus</name>
    <dbReference type="NCBI Taxonomy" id="413503"/>
    <lineage>
        <taxon>Bacteria</taxon>
        <taxon>Pseudomonadati</taxon>
        <taxon>Pseudomonadota</taxon>
        <taxon>Gammaproteobacteria</taxon>
        <taxon>Enterobacterales</taxon>
        <taxon>Enterobacteriaceae</taxon>
        <taxon>Cronobacter</taxon>
    </lineage>
</organism>
<dbReference type="Gene3D" id="2.60.40.1090">
    <property type="entry name" value="Fimbrial-type adhesion domain"/>
    <property type="match status" value="1"/>
</dbReference>
<dbReference type="InterPro" id="IPR000259">
    <property type="entry name" value="Adhesion_dom_fimbrial"/>
</dbReference>
<accession>A0ABX5JY09</accession>
<feature type="chain" id="PRO_5046562221" description="Fimbrial-type adhesion domain-containing protein" evidence="1">
    <location>
        <begin position="23"/>
        <end position="184"/>
    </location>
</feature>
<evidence type="ECO:0000256" key="1">
    <source>
        <dbReference type="SAM" id="SignalP"/>
    </source>
</evidence>
<evidence type="ECO:0000313" key="4">
    <source>
        <dbReference type="Proteomes" id="UP000244731"/>
    </source>
</evidence>
<dbReference type="SUPFAM" id="SSF49401">
    <property type="entry name" value="Bacterial adhesins"/>
    <property type="match status" value="1"/>
</dbReference>
<feature type="signal peptide" evidence="1">
    <location>
        <begin position="1"/>
        <end position="22"/>
    </location>
</feature>
<keyword evidence="1" id="KW-0732">Signal</keyword>
<name>A0ABX5JY09_9ENTR</name>
<keyword evidence="4" id="KW-1185">Reference proteome</keyword>
<comment type="caution">
    <text evidence="3">The sequence shown here is derived from an EMBL/GenBank/DDBJ whole genome shotgun (WGS) entry which is preliminary data.</text>
</comment>
<dbReference type="InterPro" id="IPR008966">
    <property type="entry name" value="Adhesion_dom_sf"/>
</dbReference>
<feature type="domain" description="Fimbrial-type adhesion" evidence="2">
    <location>
        <begin position="88"/>
        <end position="181"/>
    </location>
</feature>